<evidence type="ECO:0000256" key="3">
    <source>
        <dbReference type="ARBA" id="ARBA00022432"/>
    </source>
</evidence>
<dbReference type="InterPro" id="IPR005952">
    <property type="entry name" value="Phosphogly_mut1"/>
</dbReference>
<dbReference type="GO" id="GO:0006096">
    <property type="term" value="P:glycolytic process"/>
    <property type="evidence" value="ECO:0007669"/>
    <property type="project" value="UniProtKB-KW"/>
</dbReference>
<dbReference type="SMART" id="SM00855">
    <property type="entry name" value="PGAM"/>
    <property type="match status" value="1"/>
</dbReference>
<evidence type="ECO:0000256" key="7">
    <source>
        <dbReference type="PIRSR" id="PIRSR613078-2"/>
    </source>
</evidence>
<dbReference type="InterPro" id="IPR029033">
    <property type="entry name" value="His_PPase_superfam"/>
</dbReference>
<keyword evidence="10" id="KW-1185">Reference proteome</keyword>
<keyword evidence="5" id="KW-0413">Isomerase</keyword>
<protein>
    <recommendedName>
        <fullName evidence="2">phosphoglycerate mutase (2,3-diphosphoglycerate-dependent)</fullName>
        <ecNumber evidence="2">5.4.2.11</ecNumber>
    </recommendedName>
</protein>
<sequence>MIGHHIALIRHGAYHQRKDTPSALQPFPLTAEGEAQAAECGAEIERILQEQGLTLDPVLHSSCQLRAWQTALIAGEVLKRAGHDVHEVRQTPRLSERSLGSAANLTVREIEAVLDQDPRFEAPPMGWKSDSDYCLPLQGAESLMMAGERVRGYLSETMVEKVRVPPGTVTLFFGHGASFRHAAHLMGVLSRAEIAQYSMYHARPLRLCYTGGDKWVRCGGAWKPRRREEPVLD</sequence>
<gene>
    <name evidence="9" type="ORF">FPZ52_13030</name>
</gene>
<name>A0A5B8J0M2_9RHOB</name>
<dbReference type="GO" id="GO:0006094">
    <property type="term" value="P:gluconeogenesis"/>
    <property type="evidence" value="ECO:0007669"/>
    <property type="project" value="UniProtKB-KW"/>
</dbReference>
<feature type="active site" description="Tele-phosphohistidine intermediate" evidence="6">
    <location>
        <position position="11"/>
    </location>
</feature>
<dbReference type="EMBL" id="CP042262">
    <property type="protein sequence ID" value="QDY70721.1"/>
    <property type="molecule type" value="Genomic_DNA"/>
</dbReference>
<organism evidence="9 10">
    <name type="scientific">Qingshengfaniella alkalisoli</name>
    <dbReference type="NCBI Taxonomy" id="2599296"/>
    <lineage>
        <taxon>Bacteria</taxon>
        <taxon>Pseudomonadati</taxon>
        <taxon>Pseudomonadota</taxon>
        <taxon>Alphaproteobacteria</taxon>
        <taxon>Rhodobacterales</taxon>
        <taxon>Paracoccaceae</taxon>
        <taxon>Qingshengfaniella</taxon>
    </lineage>
</organism>
<dbReference type="OrthoDB" id="9781415at2"/>
<feature type="binding site" evidence="7">
    <location>
        <position position="66"/>
    </location>
    <ligand>
        <name>substrate</name>
    </ligand>
</feature>
<dbReference type="Pfam" id="PF00300">
    <property type="entry name" value="His_Phos_1"/>
    <property type="match status" value="1"/>
</dbReference>
<keyword evidence="9" id="KW-0614">Plasmid</keyword>
<keyword evidence="4" id="KW-0324">Glycolysis</keyword>
<dbReference type="Proteomes" id="UP000318483">
    <property type="component" value="Plasmid unnamed1"/>
</dbReference>
<comment type="similarity">
    <text evidence="1">Belongs to the phosphoglycerate mutase family. BPG-dependent PGAM subfamily.</text>
</comment>
<dbReference type="GO" id="GO:0004619">
    <property type="term" value="F:phosphoglycerate mutase activity"/>
    <property type="evidence" value="ECO:0007669"/>
    <property type="project" value="UniProtKB-EC"/>
</dbReference>
<proteinExistence type="inferred from homology"/>
<dbReference type="SUPFAM" id="SSF53254">
    <property type="entry name" value="Phosphoglycerate mutase-like"/>
    <property type="match status" value="1"/>
</dbReference>
<evidence type="ECO:0000256" key="8">
    <source>
        <dbReference type="PIRSR" id="PIRSR613078-3"/>
    </source>
</evidence>
<dbReference type="PANTHER" id="PTHR11931">
    <property type="entry name" value="PHOSPHOGLYCERATE MUTASE"/>
    <property type="match status" value="1"/>
</dbReference>
<geneLocation type="plasmid" evidence="9 10">
    <name>unnamed1</name>
</geneLocation>
<evidence type="ECO:0000256" key="2">
    <source>
        <dbReference type="ARBA" id="ARBA00012028"/>
    </source>
</evidence>
<accession>A0A5B8J0M2</accession>
<evidence type="ECO:0000256" key="5">
    <source>
        <dbReference type="ARBA" id="ARBA00023235"/>
    </source>
</evidence>
<evidence type="ECO:0000313" key="9">
    <source>
        <dbReference type="EMBL" id="QDY70721.1"/>
    </source>
</evidence>
<feature type="active site" description="Proton donor/acceptor" evidence="6">
    <location>
        <position position="96"/>
    </location>
</feature>
<reference evidence="9 10" key="1">
    <citation type="submission" date="2019-07" db="EMBL/GenBank/DDBJ databases">
        <title>Litoreibacter alkalisoli sp. nov., isolated from saline-alkaline soil.</title>
        <authorList>
            <person name="Wang S."/>
            <person name="Xu L."/>
            <person name="Xing Y.-T."/>
            <person name="Sun J.-Q."/>
        </authorList>
    </citation>
    <scope>NUCLEOTIDE SEQUENCE [LARGE SCALE GENOMIC DNA]</scope>
    <source>
        <strain evidence="9 10">LN3S51</strain>
        <plasmid evidence="9 10">unnamed1</plasmid>
    </source>
</reference>
<dbReference type="CDD" id="cd07067">
    <property type="entry name" value="HP_PGM_like"/>
    <property type="match status" value="1"/>
</dbReference>
<dbReference type="Gene3D" id="3.40.50.1240">
    <property type="entry name" value="Phosphoglycerate mutase-like"/>
    <property type="match status" value="1"/>
</dbReference>
<keyword evidence="3" id="KW-0312">Gluconeogenesis</keyword>
<evidence type="ECO:0000313" key="10">
    <source>
        <dbReference type="Proteomes" id="UP000318483"/>
    </source>
</evidence>
<evidence type="ECO:0000256" key="6">
    <source>
        <dbReference type="PIRSR" id="PIRSR613078-1"/>
    </source>
</evidence>
<dbReference type="EC" id="5.4.2.11" evidence="2"/>
<dbReference type="KEGG" id="lit:FPZ52_13030"/>
<feature type="site" description="Transition state stabilizer" evidence="8">
    <location>
        <position position="175"/>
    </location>
</feature>
<evidence type="ECO:0000256" key="1">
    <source>
        <dbReference type="ARBA" id="ARBA00006717"/>
    </source>
</evidence>
<dbReference type="AlphaFoldDB" id="A0A5B8J0M2"/>
<evidence type="ECO:0000256" key="4">
    <source>
        <dbReference type="ARBA" id="ARBA00023152"/>
    </source>
</evidence>
<dbReference type="InterPro" id="IPR013078">
    <property type="entry name" value="His_Pase_superF_clade-1"/>
</dbReference>